<dbReference type="SUPFAM" id="SSF53474">
    <property type="entry name" value="alpha/beta-Hydrolases"/>
    <property type="match status" value="1"/>
</dbReference>
<sequence length="412" mass="47343">MMSNIIVFLSFLIYNSNSASLKPVFYLPCLTCSPLFANITEPDKYPQCPKPFINRQFWPINYTLQKEYPDCYGVLIDSQFNETTNKVSPLPGISIFSTKFGDYESQSGFIPLANKLIKEEGYEKNKNLFGCCYDWIHYYLGLDYFFKEFTEKIEWAVNNNEGKKAVLIGLSLGTHFVHYFLTNLTTPEWREKYIDRVVMAGTCPFGCFDPFTEFVQGFFSRLTTTERVKQAAYKMPSCQLLSSNYIVSKNSIIFQNAKIDDNLNIPKKDNRSSIERPKISQFKNADIKAPEIRDYLINYGHLKGEALQIFNVIEKGLQSKPIELDVPLLVLYNSGIDTFSYYDASNGYDNLVKKTGKGDGTCQSESAEYICDNWNHVKCFDPKSKDMTYAHIQMLKAPDNMERIIDFIDNPA</sequence>
<dbReference type="InterPro" id="IPR029058">
    <property type="entry name" value="AB_hydrolase_fold"/>
</dbReference>
<name>A0ABR2L570_9EUKA</name>
<evidence type="ECO:0008006" key="4">
    <source>
        <dbReference type="Google" id="ProtNLM"/>
    </source>
</evidence>
<evidence type="ECO:0000313" key="3">
    <source>
        <dbReference type="Proteomes" id="UP001470230"/>
    </source>
</evidence>
<proteinExistence type="predicted"/>
<dbReference type="InterPro" id="IPR003386">
    <property type="entry name" value="LACT/PDAT_acylTrfase"/>
</dbReference>
<evidence type="ECO:0000256" key="1">
    <source>
        <dbReference type="SAM" id="SignalP"/>
    </source>
</evidence>
<keyword evidence="1" id="KW-0732">Signal</keyword>
<dbReference type="EMBL" id="JAPFFF010000001">
    <property type="protein sequence ID" value="KAK8898515.1"/>
    <property type="molecule type" value="Genomic_DNA"/>
</dbReference>
<evidence type="ECO:0000313" key="2">
    <source>
        <dbReference type="EMBL" id="KAK8898515.1"/>
    </source>
</evidence>
<dbReference type="Proteomes" id="UP001470230">
    <property type="component" value="Unassembled WGS sequence"/>
</dbReference>
<gene>
    <name evidence="2" type="ORF">M9Y10_000806</name>
</gene>
<dbReference type="PANTHER" id="PTHR11440">
    <property type="entry name" value="LECITHIN-CHOLESTEROL ACYLTRANSFERASE-RELATED"/>
    <property type="match status" value="1"/>
</dbReference>
<feature type="signal peptide" evidence="1">
    <location>
        <begin position="1"/>
        <end position="18"/>
    </location>
</feature>
<reference evidence="2 3" key="1">
    <citation type="submission" date="2024-04" db="EMBL/GenBank/DDBJ databases">
        <title>Tritrichomonas musculus Genome.</title>
        <authorList>
            <person name="Alves-Ferreira E."/>
            <person name="Grigg M."/>
            <person name="Lorenzi H."/>
            <person name="Galac M."/>
        </authorList>
    </citation>
    <scope>NUCLEOTIDE SEQUENCE [LARGE SCALE GENOMIC DNA]</scope>
    <source>
        <strain evidence="2 3">EAF2021</strain>
    </source>
</reference>
<feature type="chain" id="PRO_5046734178" description="Lecithin:cholesterol acyltransferase family protein" evidence="1">
    <location>
        <begin position="19"/>
        <end position="412"/>
    </location>
</feature>
<protein>
    <recommendedName>
        <fullName evidence="4">Lecithin:cholesterol acyltransferase family protein</fullName>
    </recommendedName>
</protein>
<keyword evidence="3" id="KW-1185">Reference proteome</keyword>
<dbReference type="Gene3D" id="3.40.50.1820">
    <property type="entry name" value="alpha/beta hydrolase"/>
    <property type="match status" value="1"/>
</dbReference>
<organism evidence="2 3">
    <name type="scientific">Tritrichomonas musculus</name>
    <dbReference type="NCBI Taxonomy" id="1915356"/>
    <lineage>
        <taxon>Eukaryota</taxon>
        <taxon>Metamonada</taxon>
        <taxon>Parabasalia</taxon>
        <taxon>Tritrichomonadida</taxon>
        <taxon>Tritrichomonadidae</taxon>
        <taxon>Tritrichomonas</taxon>
    </lineage>
</organism>
<accession>A0ABR2L570</accession>
<dbReference type="Pfam" id="PF02450">
    <property type="entry name" value="LCAT"/>
    <property type="match status" value="1"/>
</dbReference>
<comment type="caution">
    <text evidence="2">The sequence shown here is derived from an EMBL/GenBank/DDBJ whole genome shotgun (WGS) entry which is preliminary data.</text>
</comment>